<dbReference type="InterPro" id="IPR018337">
    <property type="entry name" value="Cell_wall/Cho-bd_repeat"/>
</dbReference>
<dbReference type="Gene3D" id="1.10.530.10">
    <property type="match status" value="1"/>
</dbReference>
<dbReference type="Gene3D" id="2.10.270.10">
    <property type="entry name" value="Cholin Binding"/>
    <property type="match status" value="4"/>
</dbReference>
<feature type="signal peptide" evidence="4">
    <location>
        <begin position="1"/>
        <end position="26"/>
    </location>
</feature>
<proteinExistence type="predicted"/>
<evidence type="ECO:0000313" key="6">
    <source>
        <dbReference type="EMBL" id="MBC5628061.1"/>
    </source>
</evidence>
<sequence>MKKSVKSVLSLILSVMILFPSFTTTATELTNEFSGQSVELNDSNKEIIAEDGEFEVNEEAVDKSDNTEEKTVTDTSTSETEEVEASEDSKIVTENQLNEESEVDFTNEVSVGEKYEVVESNIARAAYSVEEIFEREEFNLKYPTLIDTTSLKKKTNDEYEIALAHSDGSYTYIGSSDNYEEAKGIAENSPVPYSDDMILPTVINREGQVVYSTRTMGRIWKHIGGQSYPSFDKNTTLYTDSGLTKSYNYINQGYVDDVPVIEFNDFSAKIQVSGHEAWINKNTASGNYDLVLVPINQVTNPSYYKVEGGILYHFISSDLKSGSQRGTTLKIGPAPEYLQQGVKYLSYDGRYFYNGSNIAAGLATLIGDLQAGHKNNSVNANNAYYNYYNYLPFRSKTMYTANDLNRFIEANTDSTSKLRGTGQAFINAQNSYGVNALLALGVGINESAWGESSIAHSKNNIFGMNAVDSSPGESANYFRNVGDSIIEFCNHYISKGYADPSDWRYFGGFLGNKNMGANIKYASDPFWGEKAASYAFRADMYLSGENIYNLKDFNAYQIIMFTGANEVRDYKNNLLYNINGSVSGYGGYPGTTAIVTNKNQQVINGVNSLEIYPERNTSIYNSNGNLVTFHGNYEWSNRGYIRANNISYINVGRFEKAPDFISQWEKVDGKWYYYDENGAICKGWKFIDGYWYYFDTTTGVMATGWNVVDGKKYYMYPSSGGMSKGWTLVDGKWYYMYPSSGSMATGWTLADSKWYYLDSNGETMYGWVADGGKWYYMYPSSGSMASGWTLVGDKWYYMYPSSGSMASGWTLVNGTWYYLYSNGVMATGWITVDGKQYFLESDGSWRG</sequence>
<comment type="caution">
    <text evidence="6">The sequence shown here is derived from an EMBL/GenBank/DDBJ whole genome shotgun (WGS) entry which is preliminary data.</text>
</comment>
<keyword evidence="1" id="KW-0677">Repeat</keyword>
<evidence type="ECO:0000256" key="4">
    <source>
        <dbReference type="SAM" id="SignalP"/>
    </source>
</evidence>
<feature type="region of interest" description="Disordered" evidence="3">
    <location>
        <begin position="58"/>
        <end position="82"/>
    </location>
</feature>
<feature type="compositionally biased region" description="Basic and acidic residues" evidence="3">
    <location>
        <begin position="60"/>
        <end position="72"/>
    </location>
</feature>
<reference evidence="6 7" key="1">
    <citation type="submission" date="2020-08" db="EMBL/GenBank/DDBJ databases">
        <title>Genome public.</title>
        <authorList>
            <person name="Liu C."/>
            <person name="Sun Q."/>
        </authorList>
    </citation>
    <scope>NUCLEOTIDE SEQUENCE [LARGE SCALE GENOMIC DNA]</scope>
    <source>
        <strain evidence="6 7">NSJ-6</strain>
    </source>
</reference>
<feature type="repeat" description="Cell wall-binding" evidence="2">
    <location>
        <begin position="744"/>
        <end position="763"/>
    </location>
</feature>
<dbReference type="Pfam" id="PF01473">
    <property type="entry name" value="Choline_bind_1"/>
    <property type="match status" value="2"/>
</dbReference>
<dbReference type="PROSITE" id="PS51170">
    <property type="entry name" value="CW"/>
    <property type="match status" value="3"/>
</dbReference>
<feature type="chain" id="PRO_5045209086" evidence="4">
    <location>
        <begin position="27"/>
        <end position="847"/>
    </location>
</feature>
<feature type="repeat" description="Cell wall-binding" evidence="2">
    <location>
        <begin position="806"/>
        <end position="825"/>
    </location>
</feature>
<evidence type="ECO:0000256" key="2">
    <source>
        <dbReference type="PROSITE-ProRule" id="PRU00591"/>
    </source>
</evidence>
<evidence type="ECO:0000256" key="1">
    <source>
        <dbReference type="ARBA" id="ARBA00022737"/>
    </source>
</evidence>
<evidence type="ECO:0000313" key="7">
    <source>
        <dbReference type="Proteomes" id="UP000596929"/>
    </source>
</evidence>
<organism evidence="6 7">
    <name type="scientific">Clostridium hominis</name>
    <dbReference type="NCBI Taxonomy" id="2763036"/>
    <lineage>
        <taxon>Bacteria</taxon>
        <taxon>Bacillati</taxon>
        <taxon>Bacillota</taxon>
        <taxon>Clostridia</taxon>
        <taxon>Eubacteriales</taxon>
        <taxon>Clostridiaceae</taxon>
        <taxon>Clostridium</taxon>
    </lineage>
</organism>
<dbReference type="EMBL" id="JACOOO010000004">
    <property type="protein sequence ID" value="MBC5628061.1"/>
    <property type="molecule type" value="Genomic_DNA"/>
</dbReference>
<gene>
    <name evidence="6" type="ORF">H8S20_04045</name>
</gene>
<dbReference type="InterPro" id="IPR002901">
    <property type="entry name" value="MGlyc_endo_b_GlcNAc-like_dom"/>
</dbReference>
<feature type="repeat" description="Cell wall-binding" evidence="2">
    <location>
        <begin position="661"/>
        <end position="680"/>
    </location>
</feature>
<dbReference type="RefSeq" id="WP_186859327.1">
    <property type="nucleotide sequence ID" value="NZ_JACOOO010000004.1"/>
</dbReference>
<dbReference type="Pfam" id="PF01832">
    <property type="entry name" value="Glucosaminidase"/>
    <property type="match status" value="1"/>
</dbReference>
<dbReference type="Pfam" id="PF19127">
    <property type="entry name" value="Choline_bind_3"/>
    <property type="match status" value="3"/>
</dbReference>
<dbReference type="SUPFAM" id="SSF69360">
    <property type="entry name" value="Cell wall binding repeat"/>
    <property type="match status" value="1"/>
</dbReference>
<feature type="domain" description="Mannosyl-glycoprotein endo-beta-N-acetylglucosamidase-like" evidence="5">
    <location>
        <begin position="423"/>
        <end position="533"/>
    </location>
</feature>
<evidence type="ECO:0000259" key="5">
    <source>
        <dbReference type="Pfam" id="PF01832"/>
    </source>
</evidence>
<name>A0ABR7D9L4_9CLOT</name>
<dbReference type="Proteomes" id="UP000596929">
    <property type="component" value="Unassembled WGS sequence"/>
</dbReference>
<protein>
    <submittedName>
        <fullName evidence="6">Glucosaminidase domain-containing protein</fullName>
    </submittedName>
</protein>
<evidence type="ECO:0000256" key="3">
    <source>
        <dbReference type="SAM" id="MobiDB-lite"/>
    </source>
</evidence>
<keyword evidence="7" id="KW-1185">Reference proteome</keyword>
<accession>A0ABR7D9L4</accession>
<keyword evidence="4" id="KW-0732">Signal</keyword>